<dbReference type="GO" id="GO:0005634">
    <property type="term" value="C:nucleus"/>
    <property type="evidence" value="ECO:0007669"/>
    <property type="project" value="InterPro"/>
</dbReference>
<dbReference type="PANTHER" id="PTHR10063:SF11">
    <property type="entry name" value="RHO GTPASE-ACTIVATING PROTEIN CG5521-RELATED"/>
    <property type="match status" value="1"/>
</dbReference>
<reference evidence="2" key="1">
    <citation type="submission" date="2021-04" db="EMBL/GenBank/DDBJ databases">
        <authorList>
            <consortium name="Molecular Ecology Group"/>
        </authorList>
    </citation>
    <scope>NUCLEOTIDE SEQUENCE</scope>
</reference>
<dbReference type="EMBL" id="CAJHNH020008532">
    <property type="protein sequence ID" value="CAG5136421.1"/>
    <property type="molecule type" value="Genomic_DNA"/>
</dbReference>
<feature type="compositionally biased region" description="Polar residues" evidence="1">
    <location>
        <begin position="1"/>
        <end position="30"/>
    </location>
</feature>
<evidence type="ECO:0000313" key="2">
    <source>
        <dbReference type="EMBL" id="CAG5136421.1"/>
    </source>
</evidence>
<dbReference type="OrthoDB" id="19311at2759"/>
<gene>
    <name evidence="2" type="ORF">CUNI_LOCUS21979</name>
</gene>
<feature type="non-terminal residue" evidence="2">
    <location>
        <position position="251"/>
    </location>
</feature>
<dbReference type="GO" id="GO:0005096">
    <property type="term" value="F:GTPase activator activity"/>
    <property type="evidence" value="ECO:0007669"/>
    <property type="project" value="InterPro"/>
</dbReference>
<feature type="compositionally biased region" description="Basic and acidic residues" evidence="1">
    <location>
        <begin position="72"/>
        <end position="85"/>
    </location>
</feature>
<sequence>MAAATTVCTAELSSVAGSQSEGSYEISFSTDKSDLEGTLRSSPTPSRSSNHSTRSKSGSRTPSPASLFVSTDNHKDGSTPDRDSLHIDIIGPDDNTSSRGLEVSVDSLDELKSVMAGGTVPGWTADVAVVLWQRMLGCLGDVNKIEDPEIHAVVFDALAELLDTLCRMSDNLGVVQDSASLPPPELIPPVHYFSSWLFECLSLGNKYKRGKLMAYQLICQSMLRRHEVMPSQQLLSQFYLVLHTGLASSDQ</sequence>
<protein>
    <submittedName>
        <fullName evidence="2">Uncharacterized protein</fullName>
    </submittedName>
</protein>
<evidence type="ECO:0000256" key="1">
    <source>
        <dbReference type="SAM" id="MobiDB-lite"/>
    </source>
</evidence>
<organism evidence="2 3">
    <name type="scientific">Candidula unifasciata</name>
    <dbReference type="NCBI Taxonomy" id="100452"/>
    <lineage>
        <taxon>Eukaryota</taxon>
        <taxon>Metazoa</taxon>
        <taxon>Spiralia</taxon>
        <taxon>Lophotrochozoa</taxon>
        <taxon>Mollusca</taxon>
        <taxon>Gastropoda</taxon>
        <taxon>Heterobranchia</taxon>
        <taxon>Euthyneura</taxon>
        <taxon>Panpulmonata</taxon>
        <taxon>Eupulmonata</taxon>
        <taxon>Stylommatophora</taxon>
        <taxon>Helicina</taxon>
        <taxon>Helicoidea</taxon>
        <taxon>Geomitridae</taxon>
        <taxon>Candidula</taxon>
    </lineage>
</organism>
<proteinExistence type="predicted"/>
<dbReference type="PANTHER" id="PTHR10063">
    <property type="entry name" value="TUBERIN"/>
    <property type="match status" value="1"/>
</dbReference>
<evidence type="ECO:0000313" key="3">
    <source>
        <dbReference type="Proteomes" id="UP000678393"/>
    </source>
</evidence>
<dbReference type="GO" id="GO:0005737">
    <property type="term" value="C:cytoplasm"/>
    <property type="evidence" value="ECO:0007669"/>
    <property type="project" value="TreeGrafter"/>
</dbReference>
<dbReference type="InterPro" id="IPR027107">
    <property type="entry name" value="Tuberin/Ral-act_asu"/>
</dbReference>
<dbReference type="Proteomes" id="UP000678393">
    <property type="component" value="Unassembled WGS sequence"/>
</dbReference>
<feature type="region of interest" description="Disordered" evidence="1">
    <location>
        <begin position="1"/>
        <end position="85"/>
    </location>
</feature>
<name>A0A8S4AEC9_9EUPU</name>
<feature type="compositionally biased region" description="Low complexity" evidence="1">
    <location>
        <begin position="40"/>
        <end position="60"/>
    </location>
</feature>
<dbReference type="AlphaFoldDB" id="A0A8S4AEC9"/>
<feature type="compositionally biased region" description="Polar residues" evidence="1">
    <location>
        <begin position="61"/>
        <end position="71"/>
    </location>
</feature>
<keyword evidence="3" id="KW-1185">Reference proteome</keyword>
<accession>A0A8S4AEC9</accession>
<comment type="caution">
    <text evidence="2">The sequence shown here is derived from an EMBL/GenBank/DDBJ whole genome shotgun (WGS) entry which is preliminary data.</text>
</comment>